<evidence type="ECO:0000313" key="5">
    <source>
        <dbReference type="Proteomes" id="UP001642409"/>
    </source>
</evidence>
<dbReference type="InterPro" id="IPR001611">
    <property type="entry name" value="Leu-rich_rpt"/>
</dbReference>
<dbReference type="AlphaFoldDB" id="A0AA86QH21"/>
<dbReference type="SUPFAM" id="SSF52058">
    <property type="entry name" value="L domain-like"/>
    <property type="match status" value="1"/>
</dbReference>
<evidence type="ECO:0000256" key="1">
    <source>
        <dbReference type="ARBA" id="ARBA00022614"/>
    </source>
</evidence>
<keyword evidence="5" id="KW-1185">Reference proteome</keyword>
<gene>
    <name evidence="4" type="ORF">HINF_LOCUS32655</name>
    <name evidence="3" type="ORF">HINF_LOCUS46836</name>
</gene>
<dbReference type="EMBL" id="CATOUU010000916">
    <property type="protein sequence ID" value="CAI9959191.1"/>
    <property type="molecule type" value="Genomic_DNA"/>
</dbReference>
<dbReference type="Gene3D" id="3.80.10.10">
    <property type="entry name" value="Ribonuclease Inhibitor"/>
    <property type="match status" value="1"/>
</dbReference>
<reference evidence="3" key="1">
    <citation type="submission" date="2023-06" db="EMBL/GenBank/DDBJ databases">
        <authorList>
            <person name="Kurt Z."/>
        </authorList>
    </citation>
    <scope>NUCLEOTIDE SEQUENCE</scope>
</reference>
<dbReference type="PROSITE" id="PS51450">
    <property type="entry name" value="LRR"/>
    <property type="match status" value="1"/>
</dbReference>
<proteinExistence type="predicted"/>
<sequence>MFSFNCISNIEPLRGLSNLQDLNLIGNPIEDYSAIEHHLNFNYYVYGEDDEQFKRLLKYIIQPLYD</sequence>
<dbReference type="Proteomes" id="UP001642409">
    <property type="component" value="Unassembled WGS sequence"/>
</dbReference>
<organism evidence="3">
    <name type="scientific">Hexamita inflata</name>
    <dbReference type="NCBI Taxonomy" id="28002"/>
    <lineage>
        <taxon>Eukaryota</taxon>
        <taxon>Metamonada</taxon>
        <taxon>Diplomonadida</taxon>
        <taxon>Hexamitidae</taxon>
        <taxon>Hexamitinae</taxon>
        <taxon>Hexamita</taxon>
    </lineage>
</organism>
<evidence type="ECO:0000256" key="2">
    <source>
        <dbReference type="ARBA" id="ARBA00022737"/>
    </source>
</evidence>
<keyword evidence="1" id="KW-0433">Leucine-rich repeat</keyword>
<name>A0AA86QH21_9EUKA</name>
<dbReference type="InterPro" id="IPR025875">
    <property type="entry name" value="Leu-rich_rpt_4"/>
</dbReference>
<dbReference type="EMBL" id="CAXDID020000112">
    <property type="protein sequence ID" value="CAL6029778.1"/>
    <property type="molecule type" value="Genomic_DNA"/>
</dbReference>
<evidence type="ECO:0000313" key="3">
    <source>
        <dbReference type="EMBL" id="CAI9959191.1"/>
    </source>
</evidence>
<dbReference type="InterPro" id="IPR032675">
    <property type="entry name" value="LRR_dom_sf"/>
</dbReference>
<dbReference type="Pfam" id="PF12799">
    <property type="entry name" value="LRR_4"/>
    <property type="match status" value="1"/>
</dbReference>
<protein>
    <submittedName>
        <fullName evidence="3">Leucine-rich repeat domain superfamily</fullName>
    </submittedName>
    <submittedName>
        <fullName evidence="4">Leucine-rich_repeat domain superfamily</fullName>
    </submittedName>
</protein>
<reference evidence="4 5" key="2">
    <citation type="submission" date="2024-07" db="EMBL/GenBank/DDBJ databases">
        <authorList>
            <person name="Akdeniz Z."/>
        </authorList>
    </citation>
    <scope>NUCLEOTIDE SEQUENCE [LARGE SCALE GENOMIC DNA]</scope>
</reference>
<accession>A0AA86QH21</accession>
<comment type="caution">
    <text evidence="3">The sequence shown here is derived from an EMBL/GenBank/DDBJ whole genome shotgun (WGS) entry which is preliminary data.</text>
</comment>
<keyword evidence="2" id="KW-0677">Repeat</keyword>
<evidence type="ECO:0000313" key="4">
    <source>
        <dbReference type="EMBL" id="CAL6029778.1"/>
    </source>
</evidence>